<keyword evidence="1" id="KW-0472">Membrane</keyword>
<keyword evidence="1" id="KW-1133">Transmembrane helix</keyword>
<feature type="transmembrane region" description="Helical" evidence="1">
    <location>
        <begin position="12"/>
        <end position="35"/>
    </location>
</feature>
<evidence type="ECO:0008006" key="4">
    <source>
        <dbReference type="Google" id="ProtNLM"/>
    </source>
</evidence>
<dbReference type="EMBL" id="MFKM01000015">
    <property type="protein sequence ID" value="OGG43375.1"/>
    <property type="molecule type" value="Genomic_DNA"/>
</dbReference>
<comment type="caution">
    <text evidence="2">The sequence shown here is derived from an EMBL/GenBank/DDBJ whole genome shotgun (WGS) entry which is preliminary data.</text>
</comment>
<evidence type="ECO:0000256" key="1">
    <source>
        <dbReference type="SAM" id="Phobius"/>
    </source>
</evidence>
<name>A0A1F6C2D7_9BACT</name>
<evidence type="ECO:0000313" key="2">
    <source>
        <dbReference type="EMBL" id="OGG43375.1"/>
    </source>
</evidence>
<sequence>MTKKLNNYLKAGFTVPEMMVVISIMILLSSVLILYSRTGENQIVLFRDQSRLITGLNRAKSLSIQSFDVSSPSCAFGVHLSKAENAFLIFRDLATDCQNADHIYTDSGELFESYQLSPRLKFGEITLTDIVFIPPDPKTLIDNDSNKTEAAIVLETLNGNTSLEVKINNVGQITTQ</sequence>
<dbReference type="AlphaFoldDB" id="A0A1F6C2D7"/>
<evidence type="ECO:0000313" key="3">
    <source>
        <dbReference type="Proteomes" id="UP000176633"/>
    </source>
</evidence>
<proteinExistence type="predicted"/>
<dbReference type="Proteomes" id="UP000176633">
    <property type="component" value="Unassembled WGS sequence"/>
</dbReference>
<keyword evidence="1" id="KW-0812">Transmembrane</keyword>
<gene>
    <name evidence="2" type="ORF">A3G50_02385</name>
</gene>
<protein>
    <recommendedName>
        <fullName evidence="4">General secretion pathway GspH domain-containing protein</fullName>
    </recommendedName>
</protein>
<reference evidence="2 3" key="1">
    <citation type="journal article" date="2016" name="Nat. Commun.">
        <title>Thousands of microbial genomes shed light on interconnected biogeochemical processes in an aquifer system.</title>
        <authorList>
            <person name="Anantharaman K."/>
            <person name="Brown C.T."/>
            <person name="Hug L.A."/>
            <person name="Sharon I."/>
            <person name="Castelle C.J."/>
            <person name="Probst A.J."/>
            <person name="Thomas B.C."/>
            <person name="Singh A."/>
            <person name="Wilkins M.J."/>
            <person name="Karaoz U."/>
            <person name="Brodie E.L."/>
            <person name="Williams K.H."/>
            <person name="Hubbard S.S."/>
            <person name="Banfield J.F."/>
        </authorList>
    </citation>
    <scope>NUCLEOTIDE SEQUENCE [LARGE SCALE GENOMIC DNA]</scope>
</reference>
<accession>A0A1F6C2D7</accession>
<organism evidence="2 3">
    <name type="scientific">Candidatus Jorgensenbacteria bacterium RIFCSPLOWO2_12_FULL_42_11</name>
    <dbReference type="NCBI Taxonomy" id="1798473"/>
    <lineage>
        <taxon>Bacteria</taxon>
        <taxon>Candidatus Joergenseniibacteriota</taxon>
    </lineage>
</organism>
<dbReference type="STRING" id="1798473.A3G50_02385"/>